<accession>A0A381WP14</accession>
<dbReference type="EMBL" id="UINC01012410">
    <property type="protein sequence ID" value="SVA54210.1"/>
    <property type="molecule type" value="Genomic_DNA"/>
</dbReference>
<feature type="transmembrane region" description="Helical" evidence="1">
    <location>
        <begin position="721"/>
        <end position="749"/>
    </location>
</feature>
<feature type="transmembrane region" description="Helical" evidence="1">
    <location>
        <begin position="634"/>
        <end position="652"/>
    </location>
</feature>
<feature type="transmembrane region" description="Helical" evidence="1">
    <location>
        <begin position="599"/>
        <end position="622"/>
    </location>
</feature>
<feature type="transmembrane region" description="Helical" evidence="1">
    <location>
        <begin position="388"/>
        <end position="408"/>
    </location>
</feature>
<dbReference type="InterPro" id="IPR036249">
    <property type="entry name" value="Thioredoxin-like_sf"/>
</dbReference>
<dbReference type="AlphaFoldDB" id="A0A381WP14"/>
<sequence length="795" mass="84840">METRGLNETVPEWGLGSGVASIRASGILLVPILILLAGSSLSTAQTSTAYDGPGFEAHYPDGHMLFLKGDDDSQYLDRNWTTVTGLPSGSVTFSKTSSVSSPTIIEAQTPPVQEALRYEGNISVQLFASLEASSDVCSLTNLVGGTPIGSETQFTITLTIGGVEVLSSTETNAIVMNKGRTDPHVFVAAASNVNVTMSSGDVVDLAIQVRHECALSGSLWWGTYDTRTGVQLDGDIIETELDVILDQNRMARVEFTPISPWGQDDFSNQAIELIGPIGWSEMRHGYYEEDIWQDHFEIPHGTSKGEANRTVLLWSTERPLTPGNYMIDACFTITDQDPGETCDSWAILRFNVPEDTPPLLGGYWAAVAIPLCIIAWIGFSLKGAMLPLPAYAVLLLLALASLGPAIHLPDIETDPYREGGAAPSFILLSHDPDSGSLSLSELLGESEVVVVGMFTSGSPNAMRQMNDFESAKIILEQEGSHPNFVQIATGEGLQAINLNEYAHTLNGTWPLLMDDSTVGRALPSGATDAVVVIDPAGFITDWKPGSMSPAEIQDAVNSAASGSDNSPLTVLSLLLGTALLPLFVLAMPSERRYESPEEALIPGVGGFMTIGAASVGFIAWALPLAMLSVLGLGAYWNFIEALLAVMLVYHGYSMATKGRIRELEAISGLAYSKLPEAYREWRGSPRFTEDVYLGLWLAWLLWLRVPSMVPQGVGAVARSGIVGMGLAPILLVGFAVCAGTAVLIVRTIALLPGSLSRILGLLSVGIRPRAWGLASVVFGLWVLTSIVVGPIVSSM</sequence>
<feature type="transmembrane region" description="Helical" evidence="1">
    <location>
        <begin position="568"/>
        <end position="587"/>
    </location>
</feature>
<reference evidence="2" key="1">
    <citation type="submission" date="2018-05" db="EMBL/GenBank/DDBJ databases">
        <authorList>
            <person name="Lanie J.A."/>
            <person name="Ng W.-L."/>
            <person name="Kazmierczak K.M."/>
            <person name="Andrzejewski T.M."/>
            <person name="Davidsen T.M."/>
            <person name="Wayne K.J."/>
            <person name="Tettelin H."/>
            <person name="Glass J.I."/>
            <person name="Rusch D."/>
            <person name="Podicherti R."/>
            <person name="Tsui H.-C.T."/>
            <person name="Winkler M.E."/>
        </authorList>
    </citation>
    <scope>NUCLEOTIDE SEQUENCE</scope>
</reference>
<feature type="transmembrane region" description="Helical" evidence="1">
    <location>
        <begin position="361"/>
        <end position="381"/>
    </location>
</feature>
<feature type="transmembrane region" description="Helical" evidence="1">
    <location>
        <begin position="770"/>
        <end position="792"/>
    </location>
</feature>
<dbReference type="Gene3D" id="3.40.30.10">
    <property type="entry name" value="Glutaredoxin"/>
    <property type="match status" value="1"/>
</dbReference>
<name>A0A381WP14_9ZZZZ</name>
<evidence type="ECO:0000256" key="1">
    <source>
        <dbReference type="SAM" id="Phobius"/>
    </source>
</evidence>
<gene>
    <name evidence="2" type="ORF">METZ01_LOCUS107064</name>
</gene>
<protein>
    <recommendedName>
        <fullName evidence="3">Thioredoxin domain-containing protein</fullName>
    </recommendedName>
</protein>
<dbReference type="SUPFAM" id="SSF52833">
    <property type="entry name" value="Thioredoxin-like"/>
    <property type="match status" value="1"/>
</dbReference>
<proteinExistence type="predicted"/>
<keyword evidence="1" id="KW-1133">Transmembrane helix</keyword>
<evidence type="ECO:0008006" key="3">
    <source>
        <dbReference type="Google" id="ProtNLM"/>
    </source>
</evidence>
<organism evidence="2">
    <name type="scientific">marine metagenome</name>
    <dbReference type="NCBI Taxonomy" id="408172"/>
    <lineage>
        <taxon>unclassified sequences</taxon>
        <taxon>metagenomes</taxon>
        <taxon>ecological metagenomes</taxon>
    </lineage>
</organism>
<keyword evidence="1" id="KW-0472">Membrane</keyword>
<evidence type="ECO:0000313" key="2">
    <source>
        <dbReference type="EMBL" id="SVA54210.1"/>
    </source>
</evidence>
<keyword evidence="1" id="KW-0812">Transmembrane</keyword>